<keyword evidence="2" id="KW-1185">Reference proteome</keyword>
<evidence type="ECO:0000313" key="1">
    <source>
        <dbReference type="EMBL" id="MBJ3783845.1"/>
    </source>
</evidence>
<comment type="caution">
    <text evidence="1">The sequence shown here is derived from an EMBL/GenBank/DDBJ whole genome shotgun (WGS) entry which is preliminary data.</text>
</comment>
<reference evidence="1" key="1">
    <citation type="submission" date="2020-12" db="EMBL/GenBank/DDBJ databases">
        <title>Devosia sp. MSA67 isolated from Mo River.</title>
        <authorList>
            <person name="Ma F."/>
            <person name="Zi Z."/>
        </authorList>
    </citation>
    <scope>NUCLEOTIDE SEQUENCE</scope>
    <source>
        <strain evidence="1">MSA67</strain>
    </source>
</reference>
<dbReference type="RefSeq" id="WP_198875058.1">
    <property type="nucleotide sequence ID" value="NZ_JAEKMH010000001.1"/>
</dbReference>
<proteinExistence type="predicted"/>
<protein>
    <recommendedName>
        <fullName evidence="3">DUF2793 domain-containing protein</fullName>
    </recommendedName>
</protein>
<evidence type="ECO:0000313" key="2">
    <source>
        <dbReference type="Proteomes" id="UP000602124"/>
    </source>
</evidence>
<dbReference type="Proteomes" id="UP000602124">
    <property type="component" value="Unassembled WGS sequence"/>
</dbReference>
<sequence>MASAEPYNVGTVTVANGGTTMTGTNTFWVGKVRKNDMFFVPAQGLQARVTADPTSNTALSITPWAGDALSGVAYEILTVGDATSNTARLRDLLANLTVVQANGRGLFYRFSDTTADADPGAGYIRLGNADPALATAAYIDLLDANGASVSGEIDTWDDSSSLRKGTLYLRSIADPATFRAYAITGAVVNGTGYRKLALAHIGGSGIFAADDELMVAFAATGDAGDGFVTDAAVANFAALSAYEDEDPGFLVFVTDLGTDLGPFSGISGVVRLVAGPDWELAARYTGMVGPQGIGWAQNLVTVSDGARRVEKLAGYVGGTGTPPTDNVGLYRKGDGTWTANIAEAADIRGPGGTGTVGEIVAGAGISINADDPTAPVVSVSEDFLVTLSLLALQVADNTNVALFLGDSGNRVADSFDALTYVDAAGATNLDSSTAGTLKPSNILTAITLNGPATSGSMGDYTYFDRSVTLVAGRVIERLGVYSASARAFTLKIADENAPGTQNILISQSFNHPGGGWADLHLTTPFTVPAGTILLGAYFNGSSDVATGVATGYLAGNAGVGSTSGWTNGTSAMFPLRYAYRSGGVNNLTVRSASFSSSSAPTQVKALLRVKEIEAAVAGTDYTLECSRDGGGTWTSMLLTELFTSGSPSAGLRVVDAAATDVSGQPTGTAPRWRFKTLGNKSVELHDLYFYWD</sequence>
<dbReference type="AlphaFoldDB" id="A0A934IX49"/>
<dbReference type="EMBL" id="JAEKMH010000001">
    <property type="protein sequence ID" value="MBJ3783845.1"/>
    <property type="molecule type" value="Genomic_DNA"/>
</dbReference>
<gene>
    <name evidence="1" type="ORF">JEQ47_03850</name>
</gene>
<evidence type="ECO:0008006" key="3">
    <source>
        <dbReference type="Google" id="ProtNLM"/>
    </source>
</evidence>
<name>A0A934IX49_9HYPH</name>
<organism evidence="1 2">
    <name type="scientific">Devosia sediminis</name>
    <dbReference type="NCBI Taxonomy" id="2798801"/>
    <lineage>
        <taxon>Bacteria</taxon>
        <taxon>Pseudomonadati</taxon>
        <taxon>Pseudomonadota</taxon>
        <taxon>Alphaproteobacteria</taxon>
        <taxon>Hyphomicrobiales</taxon>
        <taxon>Devosiaceae</taxon>
        <taxon>Devosia</taxon>
    </lineage>
</organism>
<accession>A0A934IX49</accession>